<accession>E9EFN5</accession>
<evidence type="ECO:0000313" key="4">
    <source>
        <dbReference type="Proteomes" id="UP000002499"/>
    </source>
</evidence>
<name>E9EFN5_METAQ</name>
<dbReference type="InParanoid" id="E9EFN5"/>
<sequence>MGQSFRLLAPHARLSEEFGGKLGEMIYDGTAERLVELLAVPVRPKFAVNPDRIASQTASQSSRSPEQNECSELQVTVAVKRKANAEMSKSPPPLRKKIKTTSGSHGPNSQSATFSSLPTEIHQLIFSHIEKFVDVLRLGLVNRHLCDIAREQLLSGFCSHFAPWAGQKIVYVGCNTKPNDYPPGLFSDAEIEALSKEEIEVYDEYEQDYITMTPSNLFDFTTPGVSAMQGRIDIELKTIQYRLLSYKLKASENAALTYLGVPAYIQCDHFLPRDQPWVLRNLTTKQFVRAEAIALKPEFIHGPEIKFFGFGHVVLLRICWSSSPVSGVDPENIVRGIWAGHCFDITLLAKHQEETGAGEGWTDISDEVAKEIATFCETNEGPDWRSYLCENATRSSDWW</sequence>
<feature type="region of interest" description="Disordered" evidence="1">
    <location>
        <begin position="82"/>
        <end position="114"/>
    </location>
</feature>
<gene>
    <name evidence="3" type="ORF">MAC_08682</name>
</gene>
<dbReference type="EMBL" id="GL698583">
    <property type="protein sequence ID" value="EFY85273.1"/>
    <property type="molecule type" value="Genomic_DNA"/>
</dbReference>
<reference evidence="3 4" key="1">
    <citation type="journal article" date="2011" name="PLoS Genet.">
        <title>Genome sequencing and comparative transcriptomics of the model entomopathogenic fungi Metarhizium anisopliae and M. acridum.</title>
        <authorList>
            <person name="Gao Q."/>
            <person name="Jin K."/>
            <person name="Ying S.H."/>
            <person name="Zhang Y."/>
            <person name="Xiao G."/>
            <person name="Shang Y."/>
            <person name="Duan Z."/>
            <person name="Hu X."/>
            <person name="Xie X.Q."/>
            <person name="Zhou G."/>
            <person name="Peng G."/>
            <person name="Luo Z."/>
            <person name="Huang W."/>
            <person name="Wang B."/>
            <person name="Fang W."/>
            <person name="Wang S."/>
            <person name="Zhong Y."/>
            <person name="Ma L.J."/>
            <person name="St Leger R.J."/>
            <person name="Zhao G.P."/>
            <person name="Pei Y."/>
            <person name="Feng M.G."/>
            <person name="Xia Y."/>
            <person name="Wang C."/>
        </authorList>
    </citation>
    <scope>NUCLEOTIDE SEQUENCE [LARGE SCALE GENOMIC DNA]</scope>
    <source>
        <strain evidence="3 4">CQMa 102</strain>
    </source>
</reference>
<evidence type="ECO:0000256" key="1">
    <source>
        <dbReference type="SAM" id="MobiDB-lite"/>
    </source>
</evidence>
<feature type="domain" description="F-box" evidence="2">
    <location>
        <begin position="114"/>
        <end position="153"/>
    </location>
</feature>
<dbReference type="Proteomes" id="UP000002499">
    <property type="component" value="Unassembled WGS sequence"/>
</dbReference>
<dbReference type="OrthoDB" id="2588098at2759"/>
<dbReference type="eggNOG" id="ENOG502S952">
    <property type="taxonomic scope" value="Eukaryota"/>
</dbReference>
<evidence type="ECO:0000259" key="2">
    <source>
        <dbReference type="Pfam" id="PF12937"/>
    </source>
</evidence>
<feature type="compositionally biased region" description="Polar residues" evidence="1">
    <location>
        <begin position="100"/>
        <end position="114"/>
    </location>
</feature>
<protein>
    <submittedName>
        <fullName evidence="3">F-box domain containing protein</fullName>
    </submittedName>
</protein>
<dbReference type="OMA" id="HEIYGCI"/>
<dbReference type="HOGENOM" id="CLU_044126_0_0_1"/>
<organism evidence="4">
    <name type="scientific">Metarhizium acridum (strain CQMa 102)</name>
    <dbReference type="NCBI Taxonomy" id="655827"/>
    <lineage>
        <taxon>Eukaryota</taxon>
        <taxon>Fungi</taxon>
        <taxon>Dikarya</taxon>
        <taxon>Ascomycota</taxon>
        <taxon>Pezizomycotina</taxon>
        <taxon>Sordariomycetes</taxon>
        <taxon>Hypocreomycetidae</taxon>
        <taxon>Hypocreales</taxon>
        <taxon>Clavicipitaceae</taxon>
        <taxon>Metarhizium</taxon>
    </lineage>
</organism>
<dbReference type="KEGG" id="maw:19252993"/>
<dbReference type="GeneID" id="19252993"/>
<dbReference type="AlphaFoldDB" id="E9EFN5"/>
<dbReference type="InterPro" id="IPR036047">
    <property type="entry name" value="F-box-like_dom_sf"/>
</dbReference>
<evidence type="ECO:0000313" key="3">
    <source>
        <dbReference type="EMBL" id="EFY85273.1"/>
    </source>
</evidence>
<proteinExistence type="predicted"/>
<keyword evidence="4" id="KW-1185">Reference proteome</keyword>
<dbReference type="InterPro" id="IPR001810">
    <property type="entry name" value="F-box_dom"/>
</dbReference>
<dbReference type="SUPFAM" id="SSF81383">
    <property type="entry name" value="F-box domain"/>
    <property type="match status" value="1"/>
</dbReference>
<dbReference type="CDD" id="cd09917">
    <property type="entry name" value="F-box_SF"/>
    <property type="match status" value="1"/>
</dbReference>
<dbReference type="Pfam" id="PF12937">
    <property type="entry name" value="F-box-like"/>
    <property type="match status" value="1"/>
</dbReference>